<evidence type="ECO:0000313" key="2">
    <source>
        <dbReference type="EMBL" id="MEQ2315659.1"/>
    </source>
</evidence>
<keyword evidence="1" id="KW-0812">Transmembrane</keyword>
<name>A0ABV1AAR7_9TELE</name>
<evidence type="ECO:0000256" key="1">
    <source>
        <dbReference type="SAM" id="Phobius"/>
    </source>
</evidence>
<dbReference type="Proteomes" id="UP001469553">
    <property type="component" value="Unassembled WGS sequence"/>
</dbReference>
<dbReference type="EMBL" id="JAHRIP010087011">
    <property type="protein sequence ID" value="MEQ2315659.1"/>
    <property type="molecule type" value="Genomic_DNA"/>
</dbReference>
<protein>
    <submittedName>
        <fullName evidence="2">Uncharacterized protein</fullName>
    </submittedName>
</protein>
<evidence type="ECO:0000313" key="3">
    <source>
        <dbReference type="Proteomes" id="UP001469553"/>
    </source>
</evidence>
<gene>
    <name evidence="2" type="ORF">AMECASPLE_024685</name>
</gene>
<keyword evidence="1" id="KW-1133">Transmembrane helix</keyword>
<sequence length="99" mass="11198">MLGSPLRVRLPSRYYSVHMRTNPTTCGAEQGSPEGVISLFSSCLLCCLHSLFIYIHASRRLRQQRPCFGCTASRLTAQPAGVRTSERCRRRSPGWKQQQ</sequence>
<feature type="transmembrane region" description="Helical" evidence="1">
    <location>
        <begin position="36"/>
        <end position="55"/>
    </location>
</feature>
<reference evidence="2 3" key="1">
    <citation type="submission" date="2021-06" db="EMBL/GenBank/DDBJ databases">
        <authorList>
            <person name="Palmer J.M."/>
        </authorList>
    </citation>
    <scope>NUCLEOTIDE SEQUENCE [LARGE SCALE GENOMIC DNA]</scope>
    <source>
        <strain evidence="2 3">AS_MEX2019</strain>
        <tissue evidence="2">Muscle</tissue>
    </source>
</reference>
<organism evidence="2 3">
    <name type="scientific">Ameca splendens</name>
    <dbReference type="NCBI Taxonomy" id="208324"/>
    <lineage>
        <taxon>Eukaryota</taxon>
        <taxon>Metazoa</taxon>
        <taxon>Chordata</taxon>
        <taxon>Craniata</taxon>
        <taxon>Vertebrata</taxon>
        <taxon>Euteleostomi</taxon>
        <taxon>Actinopterygii</taxon>
        <taxon>Neopterygii</taxon>
        <taxon>Teleostei</taxon>
        <taxon>Neoteleostei</taxon>
        <taxon>Acanthomorphata</taxon>
        <taxon>Ovalentaria</taxon>
        <taxon>Atherinomorphae</taxon>
        <taxon>Cyprinodontiformes</taxon>
        <taxon>Goodeidae</taxon>
        <taxon>Ameca</taxon>
    </lineage>
</organism>
<keyword evidence="1" id="KW-0472">Membrane</keyword>
<proteinExistence type="predicted"/>
<accession>A0ABV1AAR7</accession>
<keyword evidence="3" id="KW-1185">Reference proteome</keyword>
<comment type="caution">
    <text evidence="2">The sequence shown here is derived from an EMBL/GenBank/DDBJ whole genome shotgun (WGS) entry which is preliminary data.</text>
</comment>